<keyword evidence="2" id="KW-1185">Reference proteome</keyword>
<protein>
    <submittedName>
        <fullName evidence="1">Uncharacterized protein</fullName>
    </submittedName>
</protein>
<comment type="caution">
    <text evidence="1">The sequence shown here is derived from an EMBL/GenBank/DDBJ whole genome shotgun (WGS) entry which is preliminary data.</text>
</comment>
<evidence type="ECO:0000313" key="1">
    <source>
        <dbReference type="EMBL" id="KAL1129723.1"/>
    </source>
</evidence>
<sequence length="129" mass="14613">MIERWHRTLKAALIALGASNNWTRHLPTVLLGLRTALGTDSDNVYSDEFTGGFGRSKKIALTLIAEEYGICLLTQKRVMSEDFMAKGITINTKTYCESAKNEKKRIKDERRERLNRGVFLLNDSPIPLV</sequence>
<evidence type="ECO:0000313" key="2">
    <source>
        <dbReference type="Proteomes" id="UP001558652"/>
    </source>
</evidence>
<dbReference type="EMBL" id="JBFDAA010000008">
    <property type="protein sequence ID" value="KAL1129723.1"/>
    <property type="molecule type" value="Genomic_DNA"/>
</dbReference>
<gene>
    <name evidence="1" type="ORF">AAG570_012667</name>
</gene>
<reference evidence="1 2" key="1">
    <citation type="submission" date="2024-07" db="EMBL/GenBank/DDBJ databases">
        <title>Chromosome-level genome assembly of the water stick insect Ranatra chinensis (Heteroptera: Nepidae).</title>
        <authorList>
            <person name="Liu X."/>
        </authorList>
    </citation>
    <scope>NUCLEOTIDE SEQUENCE [LARGE SCALE GENOMIC DNA]</scope>
    <source>
        <strain evidence="1">Cailab_2021Rc</strain>
        <tissue evidence="1">Muscle</tissue>
    </source>
</reference>
<proteinExistence type="predicted"/>
<dbReference type="AlphaFoldDB" id="A0ABD0YEJ0"/>
<name>A0ABD0YEJ0_9HEMI</name>
<accession>A0ABD0YEJ0</accession>
<organism evidence="1 2">
    <name type="scientific">Ranatra chinensis</name>
    <dbReference type="NCBI Taxonomy" id="642074"/>
    <lineage>
        <taxon>Eukaryota</taxon>
        <taxon>Metazoa</taxon>
        <taxon>Ecdysozoa</taxon>
        <taxon>Arthropoda</taxon>
        <taxon>Hexapoda</taxon>
        <taxon>Insecta</taxon>
        <taxon>Pterygota</taxon>
        <taxon>Neoptera</taxon>
        <taxon>Paraneoptera</taxon>
        <taxon>Hemiptera</taxon>
        <taxon>Heteroptera</taxon>
        <taxon>Panheteroptera</taxon>
        <taxon>Nepomorpha</taxon>
        <taxon>Nepidae</taxon>
        <taxon>Ranatrinae</taxon>
        <taxon>Ranatra</taxon>
    </lineage>
</organism>
<dbReference type="Proteomes" id="UP001558652">
    <property type="component" value="Unassembled WGS sequence"/>
</dbReference>